<evidence type="ECO:0000256" key="3">
    <source>
        <dbReference type="SAM" id="MobiDB-lite"/>
    </source>
</evidence>
<protein>
    <recommendedName>
        <fullName evidence="4">FAM192A/Fyv6 N-terminal domain-containing protein</fullName>
    </recommendedName>
</protein>
<evidence type="ECO:0000313" key="5">
    <source>
        <dbReference type="EMBL" id="KAG5184923.1"/>
    </source>
</evidence>
<dbReference type="EMBL" id="JAFCMP010000146">
    <property type="protein sequence ID" value="KAG5184923.1"/>
    <property type="molecule type" value="Genomic_DNA"/>
</dbReference>
<dbReference type="PANTHER" id="PTHR13495:SF0">
    <property type="entry name" value="PSME3-INTERACTING PROTEIN"/>
    <property type="match status" value="1"/>
</dbReference>
<evidence type="ECO:0000256" key="2">
    <source>
        <dbReference type="ARBA" id="ARBA00023242"/>
    </source>
</evidence>
<gene>
    <name evidence="5" type="ORF">JKP88DRAFT_45747</name>
</gene>
<dbReference type="InterPro" id="IPR039845">
    <property type="entry name" value="FAM192A"/>
</dbReference>
<dbReference type="OrthoDB" id="206101at2759"/>
<dbReference type="Proteomes" id="UP000664859">
    <property type="component" value="Unassembled WGS sequence"/>
</dbReference>
<feature type="compositionally biased region" description="Gly residues" evidence="3">
    <location>
        <begin position="197"/>
        <end position="206"/>
    </location>
</feature>
<keyword evidence="2" id="KW-0539">Nucleus</keyword>
<comment type="caution">
    <text evidence="5">The sequence shown here is derived from an EMBL/GenBank/DDBJ whole genome shotgun (WGS) entry which is preliminary data.</text>
</comment>
<dbReference type="GO" id="GO:0005634">
    <property type="term" value="C:nucleus"/>
    <property type="evidence" value="ECO:0007669"/>
    <property type="project" value="UniProtKB-SubCell"/>
</dbReference>
<dbReference type="PANTHER" id="PTHR13495">
    <property type="entry name" value="NEFA-INTERACTING NUCLEAR PROTEIN NIP30"/>
    <property type="match status" value="1"/>
</dbReference>
<dbReference type="InterPro" id="IPR019331">
    <property type="entry name" value="FAM192A/Fyv6_N"/>
</dbReference>
<feature type="region of interest" description="Disordered" evidence="3">
    <location>
        <begin position="133"/>
        <end position="215"/>
    </location>
</feature>
<keyword evidence="6" id="KW-1185">Reference proteome</keyword>
<proteinExistence type="predicted"/>
<organism evidence="5 6">
    <name type="scientific">Tribonema minus</name>
    <dbReference type="NCBI Taxonomy" id="303371"/>
    <lineage>
        <taxon>Eukaryota</taxon>
        <taxon>Sar</taxon>
        <taxon>Stramenopiles</taxon>
        <taxon>Ochrophyta</taxon>
        <taxon>PX clade</taxon>
        <taxon>Xanthophyceae</taxon>
        <taxon>Tribonematales</taxon>
        <taxon>Tribonemataceae</taxon>
        <taxon>Tribonema</taxon>
    </lineage>
</organism>
<accession>A0A835Z9S0</accession>
<sequence>MTSIGFVSTSVLESKDGIDFGDEKRLETEEVKEAEKRALEAARRPLWEQLQEREEAKAEKYDEVRKAIFAPPKGLDEEDVTFLQSVEEARRAAKKTEKHREVLEIEAFASARANQIVAAAHEMRAVRHVVAAPKSEDARGGGAVAAAAPVIVKRKKEKDGGHAKKKAKKAKSASAPAPAVPPPAAAGPVASDHGSANDGGGLGGLVAYGSEDSDA</sequence>
<evidence type="ECO:0000259" key="4">
    <source>
        <dbReference type="Pfam" id="PF10187"/>
    </source>
</evidence>
<dbReference type="Pfam" id="PF10187">
    <property type="entry name" value="FAM192A_Fyv6_N"/>
    <property type="match status" value="1"/>
</dbReference>
<name>A0A835Z9S0_9STRA</name>
<reference evidence="5" key="1">
    <citation type="submission" date="2021-02" db="EMBL/GenBank/DDBJ databases">
        <title>First Annotated Genome of the Yellow-green Alga Tribonema minus.</title>
        <authorList>
            <person name="Mahan K.M."/>
        </authorList>
    </citation>
    <scope>NUCLEOTIDE SEQUENCE</scope>
    <source>
        <strain evidence="5">UTEX B ZZ1240</strain>
    </source>
</reference>
<feature type="domain" description="FAM192A/Fyv6 N-terminal" evidence="4">
    <location>
        <begin position="6"/>
        <end position="108"/>
    </location>
</feature>
<evidence type="ECO:0000313" key="6">
    <source>
        <dbReference type="Proteomes" id="UP000664859"/>
    </source>
</evidence>
<evidence type="ECO:0000256" key="1">
    <source>
        <dbReference type="ARBA" id="ARBA00004123"/>
    </source>
</evidence>
<comment type="subcellular location">
    <subcellularLocation>
        <location evidence="1">Nucleus</location>
    </subcellularLocation>
</comment>
<dbReference type="AlphaFoldDB" id="A0A835Z9S0"/>